<dbReference type="SUPFAM" id="SSF46894">
    <property type="entry name" value="C-terminal effector domain of the bipartite response regulators"/>
    <property type="match status" value="1"/>
</dbReference>
<organism evidence="8 9">
    <name type="scientific">Streptococcus suis</name>
    <dbReference type="NCBI Taxonomy" id="1307"/>
    <lineage>
        <taxon>Bacteria</taxon>
        <taxon>Bacillati</taxon>
        <taxon>Bacillota</taxon>
        <taxon>Bacilli</taxon>
        <taxon>Lactobacillales</taxon>
        <taxon>Streptococcaceae</taxon>
        <taxon>Streptococcus</taxon>
    </lineage>
</organism>
<dbReference type="InterPro" id="IPR051015">
    <property type="entry name" value="EvgA-like"/>
</dbReference>
<dbReference type="PRINTS" id="PR00038">
    <property type="entry name" value="HTHLUXR"/>
</dbReference>
<evidence type="ECO:0000256" key="3">
    <source>
        <dbReference type="ARBA" id="ARBA00023125"/>
    </source>
</evidence>
<dbReference type="PANTHER" id="PTHR45566:SF2">
    <property type="entry name" value="NARL SUBFAMILY"/>
    <property type="match status" value="1"/>
</dbReference>
<reference evidence="8 9" key="1">
    <citation type="submission" date="2018-11" db="EMBL/GenBank/DDBJ databases">
        <authorList>
            <person name="Stevens M.J."/>
            <person name="Cernela N."/>
            <person name="Spoerry Serrano N."/>
            <person name="Schmitt S."/>
            <person name="Schrenzel J."/>
            <person name="Stephan R."/>
        </authorList>
    </citation>
    <scope>NUCLEOTIDE SEQUENCE [LARGE SCALE GENOMIC DNA]</scope>
    <source>
        <strain evidence="8 9">PP422</strain>
    </source>
</reference>
<evidence type="ECO:0000313" key="8">
    <source>
        <dbReference type="EMBL" id="RRR52971.1"/>
    </source>
</evidence>
<dbReference type="Pfam" id="PF00196">
    <property type="entry name" value="GerE"/>
    <property type="match status" value="1"/>
</dbReference>
<dbReference type="PANTHER" id="PTHR45566">
    <property type="entry name" value="HTH-TYPE TRANSCRIPTIONAL REGULATOR YHJB-RELATED"/>
    <property type="match status" value="1"/>
</dbReference>
<dbReference type="CDD" id="cd19930">
    <property type="entry name" value="REC_DesR-like"/>
    <property type="match status" value="1"/>
</dbReference>
<keyword evidence="3 8" id="KW-0238">DNA-binding</keyword>
<dbReference type="SUPFAM" id="SSF52172">
    <property type="entry name" value="CheY-like"/>
    <property type="match status" value="1"/>
</dbReference>
<evidence type="ECO:0000256" key="5">
    <source>
        <dbReference type="PROSITE-ProRule" id="PRU00169"/>
    </source>
</evidence>
<gene>
    <name evidence="8" type="ORF">EI998_05645</name>
</gene>
<dbReference type="InterPro" id="IPR036388">
    <property type="entry name" value="WH-like_DNA-bd_sf"/>
</dbReference>
<dbReference type="PROSITE" id="PS50110">
    <property type="entry name" value="RESPONSE_REGULATORY"/>
    <property type="match status" value="1"/>
</dbReference>
<dbReference type="InterPro" id="IPR011006">
    <property type="entry name" value="CheY-like_superfamily"/>
</dbReference>
<reference evidence="8 9" key="2">
    <citation type="submission" date="2018-12" db="EMBL/GenBank/DDBJ databases">
        <title>Whole-genome sequences of fifteen clinical Streptococcus suis strains isolated from pigs between 2006 and 2018.</title>
        <authorList>
            <person name="Stevens M.J.A."/>
            <person name="Cernela N."/>
            <person name="Spoerry Serrano N."/>
            <person name="Schmitt S."/>
            <person name="Schrenzel J."/>
            <person name="Stephan R."/>
        </authorList>
    </citation>
    <scope>NUCLEOTIDE SEQUENCE [LARGE SCALE GENOMIC DNA]</scope>
    <source>
        <strain evidence="8 9">PP422</strain>
    </source>
</reference>
<evidence type="ECO:0000256" key="2">
    <source>
        <dbReference type="ARBA" id="ARBA00023015"/>
    </source>
</evidence>
<keyword evidence="4" id="KW-0804">Transcription</keyword>
<dbReference type="Gene3D" id="3.40.50.2300">
    <property type="match status" value="1"/>
</dbReference>
<dbReference type="Gene3D" id="1.10.10.10">
    <property type="entry name" value="Winged helix-like DNA-binding domain superfamily/Winged helix DNA-binding domain"/>
    <property type="match status" value="1"/>
</dbReference>
<evidence type="ECO:0000256" key="4">
    <source>
        <dbReference type="ARBA" id="ARBA00023163"/>
    </source>
</evidence>
<evidence type="ECO:0000256" key="1">
    <source>
        <dbReference type="ARBA" id="ARBA00023012"/>
    </source>
</evidence>
<dbReference type="PROSITE" id="PS50043">
    <property type="entry name" value="HTH_LUXR_2"/>
    <property type="match status" value="1"/>
</dbReference>
<dbReference type="GO" id="GO:0000160">
    <property type="term" value="P:phosphorelay signal transduction system"/>
    <property type="evidence" value="ECO:0007669"/>
    <property type="project" value="UniProtKB-KW"/>
</dbReference>
<dbReference type="Pfam" id="PF00072">
    <property type="entry name" value="Response_reg"/>
    <property type="match status" value="1"/>
</dbReference>
<sequence>MRILVAEDQAMLRDALCQLLGFQDAVEAVLQAENGSQAIALLEKEPVDVVLLDIEMPEKTGLDVLEWVRGQALSVKVVIMTTFKRPGYFERAVKADVDAYVLKERSIADLMRTIETVLAGRKEYSPELMDILFTQSNPLTSQEVQVLGLVAEGLSNKEIASQLHLSDGTVRNYMTSILSKLGAENRTAAVKIAQEKGYI</sequence>
<accession>A0A3R8S9B5</accession>
<dbReference type="AlphaFoldDB" id="A0A3R8S9B5"/>
<keyword evidence="1" id="KW-0902">Two-component regulatory system</keyword>
<keyword evidence="2" id="KW-0805">Transcription regulation</keyword>
<comment type="caution">
    <text evidence="8">The sequence shown here is derived from an EMBL/GenBank/DDBJ whole genome shotgun (WGS) entry which is preliminary data.</text>
</comment>
<keyword evidence="5" id="KW-0597">Phosphoprotein</keyword>
<dbReference type="SMART" id="SM00448">
    <property type="entry name" value="REC"/>
    <property type="match status" value="1"/>
</dbReference>
<evidence type="ECO:0000259" key="7">
    <source>
        <dbReference type="PROSITE" id="PS50110"/>
    </source>
</evidence>
<feature type="domain" description="Response regulatory" evidence="7">
    <location>
        <begin position="2"/>
        <end position="118"/>
    </location>
</feature>
<dbReference type="GO" id="GO:0003677">
    <property type="term" value="F:DNA binding"/>
    <property type="evidence" value="ECO:0007669"/>
    <property type="project" value="UniProtKB-KW"/>
</dbReference>
<dbReference type="InterPro" id="IPR000792">
    <property type="entry name" value="Tscrpt_reg_LuxR_C"/>
</dbReference>
<protein>
    <submittedName>
        <fullName evidence="8">DNA-binding response regulator</fullName>
    </submittedName>
</protein>
<evidence type="ECO:0000313" key="9">
    <source>
        <dbReference type="Proteomes" id="UP000274117"/>
    </source>
</evidence>
<dbReference type="Proteomes" id="UP000274117">
    <property type="component" value="Unassembled WGS sequence"/>
</dbReference>
<proteinExistence type="predicted"/>
<feature type="modified residue" description="4-aspartylphosphate" evidence="5">
    <location>
        <position position="53"/>
    </location>
</feature>
<evidence type="ECO:0000259" key="6">
    <source>
        <dbReference type="PROSITE" id="PS50043"/>
    </source>
</evidence>
<dbReference type="InterPro" id="IPR001789">
    <property type="entry name" value="Sig_transdc_resp-reg_receiver"/>
</dbReference>
<name>A0A3R8S9B5_STRSU</name>
<dbReference type="InterPro" id="IPR016032">
    <property type="entry name" value="Sig_transdc_resp-reg_C-effctor"/>
</dbReference>
<dbReference type="PROSITE" id="PS00622">
    <property type="entry name" value="HTH_LUXR_1"/>
    <property type="match status" value="1"/>
</dbReference>
<dbReference type="EMBL" id="RSDO01000008">
    <property type="protein sequence ID" value="RRR52971.1"/>
    <property type="molecule type" value="Genomic_DNA"/>
</dbReference>
<dbReference type="GO" id="GO:0006355">
    <property type="term" value="P:regulation of DNA-templated transcription"/>
    <property type="evidence" value="ECO:0007669"/>
    <property type="project" value="InterPro"/>
</dbReference>
<dbReference type="SMART" id="SM00421">
    <property type="entry name" value="HTH_LUXR"/>
    <property type="match status" value="1"/>
</dbReference>
<dbReference type="CDD" id="cd06170">
    <property type="entry name" value="LuxR_C_like"/>
    <property type="match status" value="1"/>
</dbReference>
<feature type="domain" description="HTH luxR-type" evidence="6">
    <location>
        <begin position="132"/>
        <end position="197"/>
    </location>
</feature>